<dbReference type="Proteomes" id="UP000664349">
    <property type="component" value="Unassembled WGS sequence"/>
</dbReference>
<dbReference type="RefSeq" id="WP_200122415.1">
    <property type="nucleotide sequence ID" value="NZ_JAEILV010000003.1"/>
</dbReference>
<name>A0ABS3GJ44_9NEIS</name>
<reference evidence="1 2" key="1">
    <citation type="submission" date="2021-03" db="EMBL/GenBank/DDBJ databases">
        <title>First Case of infection caused by Chromobacterium haemolyticum derived from water in China.</title>
        <authorList>
            <person name="Chen J."/>
            <person name="Liu C."/>
        </authorList>
    </citation>
    <scope>NUCLEOTIDE SEQUENCE [LARGE SCALE GENOMIC DNA]</scope>
    <source>
        <strain evidence="1 2">WJ-5</strain>
    </source>
</reference>
<evidence type="ECO:0000313" key="2">
    <source>
        <dbReference type="Proteomes" id="UP000664349"/>
    </source>
</evidence>
<dbReference type="EMBL" id="JAFLRD010000003">
    <property type="protein sequence ID" value="MBO0414748.1"/>
    <property type="molecule type" value="Genomic_DNA"/>
</dbReference>
<protein>
    <recommendedName>
        <fullName evidence="3">Phage tail protein</fullName>
    </recommendedName>
</protein>
<evidence type="ECO:0000313" key="1">
    <source>
        <dbReference type="EMBL" id="MBO0414748.1"/>
    </source>
</evidence>
<proteinExistence type="predicted"/>
<gene>
    <name evidence="1" type="ORF">J1C50_04425</name>
</gene>
<evidence type="ECO:0008006" key="3">
    <source>
        <dbReference type="Google" id="ProtNLM"/>
    </source>
</evidence>
<organism evidence="1 2">
    <name type="scientific">Chromobacterium haemolyticum</name>
    <dbReference type="NCBI Taxonomy" id="394935"/>
    <lineage>
        <taxon>Bacteria</taxon>
        <taxon>Pseudomonadati</taxon>
        <taxon>Pseudomonadota</taxon>
        <taxon>Betaproteobacteria</taxon>
        <taxon>Neisseriales</taxon>
        <taxon>Chromobacteriaceae</taxon>
        <taxon>Chromobacterium</taxon>
    </lineage>
</organism>
<comment type="caution">
    <text evidence="1">The sequence shown here is derived from an EMBL/GenBank/DDBJ whole genome shotgun (WGS) entry which is preliminary data.</text>
</comment>
<sequence length="158" mass="16222">MTLQARLTQLIQSVGGDIKTLTSAQGNLAALNTTQKASLVGAINEILDLATGRGVVIDDTAAAADKTYSSSMILRLLADLKNQILGGASSAFDTLLEIEQKLGAGDGATAGLLTAVNHRVSYADAQTLTVQQKATACANIGIGDPETDFVAIYNASKA</sequence>
<accession>A0ABS3GJ44</accession>
<keyword evidence="2" id="KW-1185">Reference proteome</keyword>